<evidence type="ECO:0000313" key="2">
    <source>
        <dbReference type="Proteomes" id="UP000886501"/>
    </source>
</evidence>
<name>A0ACB6ZM39_THEGA</name>
<dbReference type="Proteomes" id="UP000886501">
    <property type="component" value="Unassembled WGS sequence"/>
</dbReference>
<sequence>MRVHTEGDSSVEQLVSALAKVVVVDNGFIGSGLHGLSKEKILDLEQEVVRILAAIRSAVNELRPVNRLPPEIFAKVFEDRGNDRDMIVATHVCSRWRTILTSTPSLWTKIDFEYSARASLYLERSKAALIDVTIGKVRSSILGPEGVFLGAIPWVTRMKSLSIQAEEEQIKKIAARLCHKTPNLQSLTFKANTRHYQSLVGTGGGGAIYIPPDFLGRHSPLLRSLTFYTVSPSVVFTFPLPVLTHIDWVAETAYVVIEELLDLFVSSPLIETVKMHVRVRRTRMYEPLKEVTLSKLRKLDWADCDGSISLIPCLIAPELNDLTVRVTRNPQRQQATLSTILPPHGGHLPLLLEPIALEYVYQHGSRSCRFRYQGVPPFCIREIPRARGTDSTISHWLSPHEPISFGRLLTLTIEASGGCPPPEDIPTRQLGSLQTLWLVGEIDTLVRIIRPSYYRSGDVELVPCPALKEVRIAPKDNYFLLDELTGILRERKEAGHAVRTVRIMGQSRCSPSQIRELRKIVDEVIVP</sequence>
<proteinExistence type="predicted"/>
<organism evidence="1 2">
    <name type="scientific">Thelephora ganbajun</name>
    <name type="common">Ganba fungus</name>
    <dbReference type="NCBI Taxonomy" id="370292"/>
    <lineage>
        <taxon>Eukaryota</taxon>
        <taxon>Fungi</taxon>
        <taxon>Dikarya</taxon>
        <taxon>Basidiomycota</taxon>
        <taxon>Agaricomycotina</taxon>
        <taxon>Agaricomycetes</taxon>
        <taxon>Thelephorales</taxon>
        <taxon>Thelephoraceae</taxon>
        <taxon>Thelephora</taxon>
    </lineage>
</organism>
<dbReference type="EMBL" id="MU117984">
    <property type="protein sequence ID" value="KAF9650463.1"/>
    <property type="molecule type" value="Genomic_DNA"/>
</dbReference>
<protein>
    <submittedName>
        <fullName evidence="1">Uncharacterized protein</fullName>
    </submittedName>
</protein>
<comment type="caution">
    <text evidence="1">The sequence shown here is derived from an EMBL/GenBank/DDBJ whole genome shotgun (WGS) entry which is preliminary data.</text>
</comment>
<gene>
    <name evidence="1" type="ORF">BDM02DRAFT_3164908</name>
</gene>
<reference evidence="1" key="1">
    <citation type="submission" date="2019-10" db="EMBL/GenBank/DDBJ databases">
        <authorList>
            <consortium name="DOE Joint Genome Institute"/>
            <person name="Kuo A."/>
            <person name="Miyauchi S."/>
            <person name="Kiss E."/>
            <person name="Drula E."/>
            <person name="Kohler A."/>
            <person name="Sanchez-Garcia M."/>
            <person name="Andreopoulos B."/>
            <person name="Barry K.W."/>
            <person name="Bonito G."/>
            <person name="Buee M."/>
            <person name="Carver A."/>
            <person name="Chen C."/>
            <person name="Cichocki N."/>
            <person name="Clum A."/>
            <person name="Culley D."/>
            <person name="Crous P.W."/>
            <person name="Fauchery L."/>
            <person name="Girlanda M."/>
            <person name="Hayes R."/>
            <person name="Keri Z."/>
            <person name="Labutti K."/>
            <person name="Lipzen A."/>
            <person name="Lombard V."/>
            <person name="Magnuson J."/>
            <person name="Maillard F."/>
            <person name="Morin E."/>
            <person name="Murat C."/>
            <person name="Nolan M."/>
            <person name="Ohm R."/>
            <person name="Pangilinan J."/>
            <person name="Pereira M."/>
            <person name="Perotto S."/>
            <person name="Peter M."/>
            <person name="Riley R."/>
            <person name="Sitrit Y."/>
            <person name="Stielow B."/>
            <person name="Szollosi G."/>
            <person name="Zifcakova L."/>
            <person name="Stursova M."/>
            <person name="Spatafora J.W."/>
            <person name="Tedersoo L."/>
            <person name="Vaario L.-M."/>
            <person name="Yamada A."/>
            <person name="Yan M."/>
            <person name="Wang P."/>
            <person name="Xu J."/>
            <person name="Bruns T."/>
            <person name="Baldrian P."/>
            <person name="Vilgalys R."/>
            <person name="Henrissat B."/>
            <person name="Grigoriev I.V."/>
            <person name="Hibbett D."/>
            <person name="Nagy L.G."/>
            <person name="Martin F.M."/>
        </authorList>
    </citation>
    <scope>NUCLEOTIDE SEQUENCE</scope>
    <source>
        <strain evidence="1">P2</strain>
    </source>
</reference>
<keyword evidence="2" id="KW-1185">Reference proteome</keyword>
<reference evidence="1" key="2">
    <citation type="journal article" date="2020" name="Nat. Commun.">
        <title>Large-scale genome sequencing of mycorrhizal fungi provides insights into the early evolution of symbiotic traits.</title>
        <authorList>
            <person name="Miyauchi S."/>
            <person name="Kiss E."/>
            <person name="Kuo A."/>
            <person name="Drula E."/>
            <person name="Kohler A."/>
            <person name="Sanchez-Garcia M."/>
            <person name="Morin E."/>
            <person name="Andreopoulos B."/>
            <person name="Barry K.W."/>
            <person name="Bonito G."/>
            <person name="Buee M."/>
            <person name="Carver A."/>
            <person name="Chen C."/>
            <person name="Cichocki N."/>
            <person name="Clum A."/>
            <person name="Culley D."/>
            <person name="Crous P.W."/>
            <person name="Fauchery L."/>
            <person name="Girlanda M."/>
            <person name="Hayes R.D."/>
            <person name="Keri Z."/>
            <person name="LaButti K."/>
            <person name="Lipzen A."/>
            <person name="Lombard V."/>
            <person name="Magnuson J."/>
            <person name="Maillard F."/>
            <person name="Murat C."/>
            <person name="Nolan M."/>
            <person name="Ohm R.A."/>
            <person name="Pangilinan J."/>
            <person name="Pereira M.F."/>
            <person name="Perotto S."/>
            <person name="Peter M."/>
            <person name="Pfister S."/>
            <person name="Riley R."/>
            <person name="Sitrit Y."/>
            <person name="Stielow J.B."/>
            <person name="Szollosi G."/>
            <person name="Zifcakova L."/>
            <person name="Stursova M."/>
            <person name="Spatafora J.W."/>
            <person name="Tedersoo L."/>
            <person name="Vaario L.M."/>
            <person name="Yamada A."/>
            <person name="Yan M."/>
            <person name="Wang P."/>
            <person name="Xu J."/>
            <person name="Bruns T."/>
            <person name="Baldrian P."/>
            <person name="Vilgalys R."/>
            <person name="Dunand C."/>
            <person name="Henrissat B."/>
            <person name="Grigoriev I.V."/>
            <person name="Hibbett D."/>
            <person name="Nagy L.G."/>
            <person name="Martin F.M."/>
        </authorList>
    </citation>
    <scope>NUCLEOTIDE SEQUENCE</scope>
    <source>
        <strain evidence="1">P2</strain>
    </source>
</reference>
<evidence type="ECO:0000313" key="1">
    <source>
        <dbReference type="EMBL" id="KAF9650463.1"/>
    </source>
</evidence>
<accession>A0ACB6ZM39</accession>